<dbReference type="GO" id="GO:0006357">
    <property type="term" value="P:regulation of transcription by RNA polymerase II"/>
    <property type="evidence" value="ECO:0007669"/>
    <property type="project" value="TreeGrafter"/>
</dbReference>
<evidence type="ECO:0000256" key="3">
    <source>
        <dbReference type="ARBA" id="ARBA00023242"/>
    </source>
</evidence>
<dbReference type="FunFam" id="1.10.150.60:FF:000015">
    <property type="entry name" value="AT-rich interactive domain-containing protein 5B"/>
    <property type="match status" value="1"/>
</dbReference>
<feature type="region of interest" description="Disordered" evidence="4">
    <location>
        <begin position="451"/>
        <end position="488"/>
    </location>
</feature>
<dbReference type="SUPFAM" id="SSF46774">
    <property type="entry name" value="ARID-like"/>
    <property type="match status" value="1"/>
</dbReference>
<keyword evidence="3" id="KW-0539">Nucleus</keyword>
<dbReference type="Gene3D" id="1.10.150.60">
    <property type="entry name" value="ARID DNA-binding domain"/>
    <property type="match status" value="1"/>
</dbReference>
<proteinExistence type="predicted"/>
<feature type="compositionally biased region" description="Pro residues" evidence="4">
    <location>
        <begin position="204"/>
        <end position="218"/>
    </location>
</feature>
<evidence type="ECO:0000256" key="4">
    <source>
        <dbReference type="SAM" id="MobiDB-lite"/>
    </source>
</evidence>
<reference evidence="7" key="1">
    <citation type="submission" date="2025-08" db="UniProtKB">
        <authorList>
            <consortium name="RefSeq"/>
        </authorList>
    </citation>
    <scope>IDENTIFICATION</scope>
</reference>
<feature type="compositionally biased region" description="Low complexity" evidence="4">
    <location>
        <begin position="332"/>
        <end position="342"/>
    </location>
</feature>
<dbReference type="PANTHER" id="PTHR13964">
    <property type="entry name" value="RBP-RELATED"/>
    <property type="match status" value="1"/>
</dbReference>
<dbReference type="OrthoDB" id="1938591at2759"/>
<dbReference type="InterPro" id="IPR036431">
    <property type="entry name" value="ARID_dom_sf"/>
</dbReference>
<dbReference type="SMART" id="SM00501">
    <property type="entry name" value="BRIGHT"/>
    <property type="match status" value="1"/>
</dbReference>
<dbReference type="CTD" id="572528"/>
<dbReference type="AlphaFoldDB" id="A0A6P7JAS0"/>
<feature type="region of interest" description="Disordered" evidence="4">
    <location>
        <begin position="199"/>
        <end position="218"/>
    </location>
</feature>
<feature type="region of interest" description="Disordered" evidence="4">
    <location>
        <begin position="1"/>
        <end position="22"/>
    </location>
</feature>
<feature type="compositionally biased region" description="Basic and acidic residues" evidence="4">
    <location>
        <begin position="362"/>
        <end position="377"/>
    </location>
</feature>
<dbReference type="InterPro" id="IPR051232">
    <property type="entry name" value="ARID/SWI1_ChromRemod"/>
</dbReference>
<gene>
    <name evidence="7" type="primary">arid6</name>
</gene>
<feature type="region of interest" description="Disordered" evidence="4">
    <location>
        <begin position="332"/>
        <end position="383"/>
    </location>
</feature>
<feature type="compositionally biased region" description="Polar residues" evidence="4">
    <location>
        <begin position="253"/>
        <end position="275"/>
    </location>
</feature>
<dbReference type="PROSITE" id="PS51011">
    <property type="entry name" value="ARID"/>
    <property type="match status" value="1"/>
</dbReference>
<dbReference type="GeneID" id="114443729"/>
<dbReference type="GO" id="GO:0000976">
    <property type="term" value="F:transcription cis-regulatory region binding"/>
    <property type="evidence" value="ECO:0007669"/>
    <property type="project" value="TreeGrafter"/>
</dbReference>
<dbReference type="InParanoid" id="A0A6P7JAS0"/>
<feature type="domain" description="ARID" evidence="5">
    <location>
        <begin position="25"/>
        <end position="117"/>
    </location>
</feature>
<keyword evidence="2" id="KW-0804">Transcription</keyword>
<dbReference type="Proteomes" id="UP000515145">
    <property type="component" value="Chromosome 12"/>
</dbReference>
<dbReference type="InterPro" id="IPR001606">
    <property type="entry name" value="ARID_dom"/>
</dbReference>
<evidence type="ECO:0000313" key="6">
    <source>
        <dbReference type="Proteomes" id="UP000515145"/>
    </source>
</evidence>
<evidence type="ECO:0000313" key="7">
    <source>
        <dbReference type="RefSeq" id="XP_028273823.1"/>
    </source>
</evidence>
<dbReference type="FunCoup" id="A0A6P7JAS0">
    <property type="interactions" value="4"/>
</dbReference>
<dbReference type="Pfam" id="PF01388">
    <property type="entry name" value="ARID"/>
    <property type="match status" value="1"/>
</dbReference>
<evidence type="ECO:0000256" key="1">
    <source>
        <dbReference type="ARBA" id="ARBA00023015"/>
    </source>
</evidence>
<organism evidence="6 7">
    <name type="scientific">Parambassis ranga</name>
    <name type="common">Indian glassy fish</name>
    <dbReference type="NCBI Taxonomy" id="210632"/>
    <lineage>
        <taxon>Eukaryota</taxon>
        <taxon>Metazoa</taxon>
        <taxon>Chordata</taxon>
        <taxon>Craniata</taxon>
        <taxon>Vertebrata</taxon>
        <taxon>Euteleostomi</taxon>
        <taxon>Actinopterygii</taxon>
        <taxon>Neopterygii</taxon>
        <taxon>Teleostei</taxon>
        <taxon>Neoteleostei</taxon>
        <taxon>Acanthomorphata</taxon>
        <taxon>Ovalentaria</taxon>
        <taxon>Ambassidae</taxon>
        <taxon>Parambassis</taxon>
    </lineage>
</organism>
<dbReference type="SMART" id="SM01014">
    <property type="entry name" value="ARID"/>
    <property type="match status" value="1"/>
</dbReference>
<evidence type="ECO:0000256" key="2">
    <source>
        <dbReference type="ARBA" id="ARBA00023163"/>
    </source>
</evidence>
<sequence>METQVQAKMADGQFQEERTKEPVEEVTEERFLKDLYLFMKKRDTPIERIPHLGFKQIDLFLMFKTVSELGGYQQVTAQQLWKQVYNTLGGNPRSTSAATCTRRHYEKLLLPYECHVKGILINVVPDNQPKPFHYDRDDGGGQRPAKRRLLSIHQSLNGLHSDPQGGLYMPPPLLHYPRYYHPQSHTALPPYIPFPSSLLTPHSSPSPKPAFTFQPPPLNLADKVKEPLQQLRFLAEQYKTSSGLAEPLNLSVKASSGETDSNPVSSFGPPSSSKNPKFLNKPSTLYPPRPGGTLRNEGTDTQADESSEGIAAYQCPVKAQEAQVIDVEVLSASSSPSYSSAPTLCSDRDVTETTQKPASPKTDYHSDSPRPSEDRAASPEVPQFLSQLLPNLPTERDGKMEIEIPLSVFQRWLELCKSSAMTQEVKEPPLSAQEEQRNWSMLDVLPSHLMNPQHQSSAQDLRLRQKVPSPTSQMSRSHQNTSPSLPHSYKSLPAGGILKNTSSQDISAFDIKTSHSSKSPGFWDLYQNDTQSIPMAMMSPGPLRDEQVSTFLTEDAVQRAKPSAVMMMNSSSGSLLHLTHEEVLKLKKIISSSL</sequence>
<name>A0A6P7JAS0_9TELE</name>
<dbReference type="GO" id="GO:0005634">
    <property type="term" value="C:nucleus"/>
    <property type="evidence" value="ECO:0007669"/>
    <property type="project" value="TreeGrafter"/>
</dbReference>
<dbReference type="RefSeq" id="XP_028273823.1">
    <property type="nucleotide sequence ID" value="XM_028418022.1"/>
</dbReference>
<accession>A0A6P7JAS0</accession>
<dbReference type="PANTHER" id="PTHR13964:SF25">
    <property type="entry name" value="AT-RICH INTERACTIVE DOMAIN-CONTAINING PROTEIN 5A"/>
    <property type="match status" value="1"/>
</dbReference>
<evidence type="ECO:0000259" key="5">
    <source>
        <dbReference type="PROSITE" id="PS51011"/>
    </source>
</evidence>
<keyword evidence="6" id="KW-1185">Reference proteome</keyword>
<feature type="region of interest" description="Disordered" evidence="4">
    <location>
        <begin position="253"/>
        <end position="308"/>
    </location>
</feature>
<dbReference type="CDD" id="cd16869">
    <property type="entry name" value="ARID_ARID5"/>
    <property type="match status" value="1"/>
</dbReference>
<protein>
    <submittedName>
        <fullName evidence="7">AT-rich interaction domain 6 isoform X1</fullName>
    </submittedName>
</protein>
<keyword evidence="1" id="KW-0805">Transcription regulation</keyword>
<feature type="compositionally biased region" description="Polar residues" evidence="4">
    <location>
        <begin position="468"/>
        <end position="485"/>
    </location>
</feature>